<accession>A0A849A1K8</accession>
<keyword evidence="3" id="KW-1185">Reference proteome</keyword>
<reference evidence="2 3" key="1">
    <citation type="submission" date="2020-05" db="EMBL/GenBank/DDBJ databases">
        <title>Nakamurella sp. DB0629 isolated from air conditioner.</title>
        <authorList>
            <person name="Kim D.H."/>
            <person name="Kim D.-U."/>
        </authorList>
    </citation>
    <scope>NUCLEOTIDE SEQUENCE [LARGE SCALE GENOMIC DNA]</scope>
    <source>
        <strain evidence="2 3">DB0629</strain>
    </source>
</reference>
<sequence>MNESALTPPFIREFIYVDVDRARVLLSQLAGSVRKGFKLVDGSTRDRSLGVGRATYLRGGDARGSEEEHSVEDGLVSDLEEALDVNGALSDISVRIDDPDDLNLEKLAREVLPGSVVRLTALGQMFDATYVAESLAAIMTAAAGISAIAGPRDSRARSGKPGGAKQSRDRRVPEGGQLEDLIPMIDNLDILEGLDTDSVRAIVKTTRGIFPAGLHLVFSSQNGRKWSALARLQKDRKYLDAEPEILFSRYGTGKSLWTVLGTVGHFAASRPPDMASPQADLVRDDKSVDRASFVAMVNGLIGTMASLGFSSTASYPGVSIVPVAVYRSVEIGGASI</sequence>
<dbReference type="Proteomes" id="UP000562984">
    <property type="component" value="Unassembled WGS sequence"/>
</dbReference>
<proteinExistence type="predicted"/>
<comment type="caution">
    <text evidence="2">The sequence shown here is derived from an EMBL/GenBank/DDBJ whole genome shotgun (WGS) entry which is preliminary data.</text>
</comment>
<organism evidence="2 3">
    <name type="scientific">Nakamurella aerolata</name>
    <dbReference type="NCBI Taxonomy" id="1656892"/>
    <lineage>
        <taxon>Bacteria</taxon>
        <taxon>Bacillati</taxon>
        <taxon>Actinomycetota</taxon>
        <taxon>Actinomycetes</taxon>
        <taxon>Nakamurellales</taxon>
        <taxon>Nakamurellaceae</taxon>
        <taxon>Nakamurella</taxon>
    </lineage>
</organism>
<dbReference type="EMBL" id="JABEND010000002">
    <property type="protein sequence ID" value="NNG34924.1"/>
    <property type="molecule type" value="Genomic_DNA"/>
</dbReference>
<evidence type="ECO:0000313" key="2">
    <source>
        <dbReference type="EMBL" id="NNG34924.1"/>
    </source>
</evidence>
<dbReference type="Pfam" id="PF19952">
    <property type="entry name" value="DUF6414"/>
    <property type="match status" value="1"/>
</dbReference>
<dbReference type="AlphaFoldDB" id="A0A849A1K8"/>
<evidence type="ECO:0000256" key="1">
    <source>
        <dbReference type="SAM" id="MobiDB-lite"/>
    </source>
</evidence>
<feature type="region of interest" description="Disordered" evidence="1">
    <location>
        <begin position="150"/>
        <end position="176"/>
    </location>
</feature>
<gene>
    <name evidence="2" type="ORF">HKD39_04160</name>
</gene>
<name>A0A849A1K8_9ACTN</name>
<dbReference type="RefSeq" id="WP_171198585.1">
    <property type="nucleotide sequence ID" value="NZ_JABEND010000002.1"/>
</dbReference>
<dbReference type="InterPro" id="IPR045633">
    <property type="entry name" value="DUF6414"/>
</dbReference>
<protein>
    <submittedName>
        <fullName evidence="2">Uncharacterized protein</fullName>
    </submittedName>
</protein>
<evidence type="ECO:0000313" key="3">
    <source>
        <dbReference type="Proteomes" id="UP000562984"/>
    </source>
</evidence>